<organism evidence="1 2">
    <name type="scientific">Janibacter indicus</name>
    <dbReference type="NCBI Taxonomy" id="857417"/>
    <lineage>
        <taxon>Bacteria</taxon>
        <taxon>Bacillati</taxon>
        <taxon>Actinomycetota</taxon>
        <taxon>Actinomycetes</taxon>
        <taxon>Micrococcales</taxon>
        <taxon>Intrasporangiaceae</taxon>
        <taxon>Janibacter</taxon>
    </lineage>
</organism>
<dbReference type="InterPro" id="IPR036691">
    <property type="entry name" value="Endo/exonu/phosph_ase_sf"/>
</dbReference>
<accession>A0A1W2C7J6</accession>
<reference evidence="1 2" key="1">
    <citation type="submission" date="2017-04" db="EMBL/GenBank/DDBJ databases">
        <authorList>
            <person name="Afonso C.L."/>
            <person name="Miller P.J."/>
            <person name="Scott M.A."/>
            <person name="Spackman E."/>
            <person name="Goraichik I."/>
            <person name="Dimitrov K.M."/>
            <person name="Suarez D.L."/>
            <person name="Swayne D.E."/>
        </authorList>
    </citation>
    <scope>NUCLEOTIDE SEQUENCE [LARGE SCALE GENOMIC DNA]</scope>
    <source>
        <strain evidence="1 2">CGMCC 1.12511</strain>
    </source>
</reference>
<sequence>MTGTEAHPWSGALPKRLHHEARGAGYRLWLPPGGEGTWIAINERYVRRWQASWQPVIPGRRGLNPRGIVRASFSIPGAGRITVLASHYLPRRMHDARAANRRLTRALATDARRFAKGTRLVFFGGDVNTRSHSPFPKTALQPCWARPPGVDVIANWRHDTRVRLRSARVLPLRLHSDHRAITATYSIRTIRTTKGRPR</sequence>
<evidence type="ECO:0008006" key="3">
    <source>
        <dbReference type="Google" id="ProtNLM"/>
    </source>
</evidence>
<dbReference type="SUPFAM" id="SSF56219">
    <property type="entry name" value="DNase I-like"/>
    <property type="match status" value="1"/>
</dbReference>
<proteinExistence type="predicted"/>
<dbReference type="EMBL" id="FWXN01000010">
    <property type="protein sequence ID" value="SMC80842.1"/>
    <property type="molecule type" value="Genomic_DNA"/>
</dbReference>
<name>A0A1W2C7J6_9MICO</name>
<dbReference type="Proteomes" id="UP000192634">
    <property type="component" value="Unassembled WGS sequence"/>
</dbReference>
<protein>
    <recommendedName>
        <fullName evidence="3">Endonuclease/exonuclease/phosphatase domain-containing protein</fullName>
    </recommendedName>
</protein>
<dbReference type="Gene3D" id="3.60.10.10">
    <property type="entry name" value="Endonuclease/exonuclease/phosphatase"/>
    <property type="match status" value="1"/>
</dbReference>
<evidence type="ECO:0000313" key="1">
    <source>
        <dbReference type="EMBL" id="SMC80842.1"/>
    </source>
</evidence>
<dbReference type="AlphaFoldDB" id="A0A1W2C7J6"/>
<gene>
    <name evidence="1" type="ORF">SAMN06296429_11085</name>
</gene>
<evidence type="ECO:0000313" key="2">
    <source>
        <dbReference type="Proteomes" id="UP000192634"/>
    </source>
</evidence>